<organism evidence="2 3">
    <name type="scientific">Holdemania filiformis DSM 12042</name>
    <dbReference type="NCBI Taxonomy" id="545696"/>
    <lineage>
        <taxon>Bacteria</taxon>
        <taxon>Bacillati</taxon>
        <taxon>Bacillota</taxon>
        <taxon>Erysipelotrichia</taxon>
        <taxon>Erysipelotrichales</taxon>
        <taxon>Erysipelotrichaceae</taxon>
        <taxon>Holdemania</taxon>
    </lineage>
</organism>
<keyword evidence="1" id="KW-1133">Transmembrane helix</keyword>
<accession>B9Y2Q5</accession>
<gene>
    <name evidence="2" type="ORF">HOLDEFILI_00080</name>
</gene>
<dbReference type="AlphaFoldDB" id="B9Y2Q5"/>
<keyword evidence="1" id="KW-0812">Transmembrane</keyword>
<protein>
    <submittedName>
        <fullName evidence="2">Uncharacterized protein</fullName>
    </submittedName>
</protein>
<comment type="caution">
    <text evidence="2">The sequence shown here is derived from an EMBL/GenBank/DDBJ whole genome shotgun (WGS) entry which is preliminary data.</text>
</comment>
<dbReference type="EMBL" id="ACCF01000004">
    <property type="protein sequence ID" value="EEF69747.1"/>
    <property type="molecule type" value="Genomic_DNA"/>
</dbReference>
<dbReference type="HOGENOM" id="CLU_1756345_0_0_9"/>
<dbReference type="STRING" id="545696.HOLDEFILI_00080"/>
<name>B9Y2Q5_9FIRM</name>
<evidence type="ECO:0000313" key="2">
    <source>
        <dbReference type="EMBL" id="EEF69747.1"/>
    </source>
</evidence>
<reference evidence="2 3" key="1">
    <citation type="submission" date="2008-12" db="EMBL/GenBank/DDBJ databases">
        <authorList>
            <person name="Fulton L."/>
            <person name="Clifton S."/>
            <person name="Fulton B."/>
            <person name="Xu J."/>
            <person name="Minx P."/>
            <person name="Pepin K.H."/>
            <person name="Johnson M."/>
            <person name="Bhonagiri V."/>
            <person name="Nash W.E."/>
            <person name="Mardis E.R."/>
            <person name="Wilson R.K."/>
        </authorList>
    </citation>
    <scope>NUCLEOTIDE SEQUENCE [LARGE SCALE GENOMIC DNA]</scope>
    <source>
        <strain evidence="2 3">DSM 12042</strain>
    </source>
</reference>
<feature type="transmembrane region" description="Helical" evidence="1">
    <location>
        <begin position="66"/>
        <end position="90"/>
    </location>
</feature>
<keyword evidence="1" id="KW-0472">Membrane</keyword>
<evidence type="ECO:0000256" key="1">
    <source>
        <dbReference type="SAM" id="Phobius"/>
    </source>
</evidence>
<proteinExistence type="predicted"/>
<sequence>MKPFRTVRNSFLLYGLEFFPFNFLRCFDFAGEGVFRQFGKQLKLLVDQRPHAVRHMFLMSAVDSDAFLAIAMIAASFPAWTMILFLVLFAESGGEFFLKRQTGLTIAVMELFHRGEFFWISFNDHQQIPSFFVGFISQQRSYSSTRKR</sequence>
<dbReference type="Proteomes" id="UP000005950">
    <property type="component" value="Unassembled WGS sequence"/>
</dbReference>
<evidence type="ECO:0000313" key="3">
    <source>
        <dbReference type="Proteomes" id="UP000005950"/>
    </source>
</evidence>
<reference evidence="2 3" key="2">
    <citation type="submission" date="2009-02" db="EMBL/GenBank/DDBJ databases">
        <title>Draft genome sequence of Holdemania filiformis DSM 12042.</title>
        <authorList>
            <person name="Sudarsanam P."/>
            <person name="Ley R."/>
            <person name="Guruge J."/>
            <person name="Turnbaugh P.J."/>
            <person name="Mahowald M."/>
            <person name="Liep D."/>
            <person name="Gordon J."/>
        </authorList>
    </citation>
    <scope>NUCLEOTIDE SEQUENCE [LARGE SCALE GENOMIC DNA]</scope>
    <source>
        <strain evidence="2 3">DSM 12042</strain>
    </source>
</reference>